<feature type="transmembrane region" description="Helical" evidence="1">
    <location>
        <begin position="82"/>
        <end position="105"/>
    </location>
</feature>
<feature type="transmembrane region" description="Helical" evidence="1">
    <location>
        <begin position="144"/>
        <end position="171"/>
    </location>
</feature>
<feature type="transmembrane region" description="Helical" evidence="1">
    <location>
        <begin position="244"/>
        <end position="264"/>
    </location>
</feature>
<organism evidence="3 4">
    <name type="scientific">Thermoflexus hugenholtzii JAD2</name>
    <dbReference type="NCBI Taxonomy" id="877466"/>
    <lineage>
        <taxon>Bacteria</taxon>
        <taxon>Bacillati</taxon>
        <taxon>Chloroflexota</taxon>
        <taxon>Thermoflexia</taxon>
        <taxon>Thermoflexales</taxon>
        <taxon>Thermoflexaceae</taxon>
        <taxon>Thermoflexus</taxon>
    </lineage>
</organism>
<keyword evidence="1" id="KW-0472">Membrane</keyword>
<accession>A0A212QLW0</accession>
<feature type="transmembrane region" description="Helical" evidence="1">
    <location>
        <begin position="48"/>
        <end position="70"/>
    </location>
</feature>
<reference evidence="4" key="1">
    <citation type="submission" date="2017-06" db="EMBL/GenBank/DDBJ databases">
        <authorList>
            <person name="Varghese N."/>
            <person name="Submissions S."/>
        </authorList>
    </citation>
    <scope>NUCLEOTIDE SEQUENCE [LARGE SCALE GENOMIC DNA]</scope>
    <source>
        <strain evidence="4">JAD2</strain>
    </source>
</reference>
<protein>
    <submittedName>
        <fullName evidence="3">Haem-binding domain-containing protein</fullName>
    </submittedName>
</protein>
<keyword evidence="1" id="KW-0812">Transmembrane</keyword>
<evidence type="ECO:0000313" key="3">
    <source>
        <dbReference type="EMBL" id="SNB60334.1"/>
    </source>
</evidence>
<dbReference type="Proteomes" id="UP000197025">
    <property type="component" value="Unassembled WGS sequence"/>
</dbReference>
<sequence>MGRRWFGFLIPLWGIALGVLLYGVLTVLGARFGFLYRNVTGFTALQQVSRWAIGVSALSALGAAALVAGITALRPASWPRKILLVLPAWFLFLTLLGLLMFLLQIGTVGPFAALWTVGSALLLLIAVTVAGLRMDLPSRIHKWVQALLGLGGASGLVAGLSLLLAFLLAMARGPAPAFAGLQGSFGPGGVPGFLGPPETLGEGARAVPPFGTSGERFRGEPFVGPFPGRPPEGLAPVRVAPSTMAVGGGILSALALLALGAVGWSRRRWGMEDVPTAAIWGDRPQEGLRALGAGAMLSLAALLIAQLIPVPRTNPPARATIPWDSPQTQALWQRACADCHSNETRWPWYTAVAPASWLTVLHVNEGRQALNLSELDPAALSPARKARLAEEIARVIRNGSMPPADYLLIHPEARLTDLEKELLIQGLQETLSR</sequence>
<feature type="transmembrane region" description="Helical" evidence="1">
    <location>
        <begin position="111"/>
        <end position="132"/>
    </location>
</feature>
<evidence type="ECO:0000313" key="4">
    <source>
        <dbReference type="Proteomes" id="UP000197025"/>
    </source>
</evidence>
<proteinExistence type="predicted"/>
<feature type="transmembrane region" description="Helical" evidence="1">
    <location>
        <begin position="12"/>
        <end position="36"/>
    </location>
</feature>
<dbReference type="EMBL" id="FYEK01000010">
    <property type="protein sequence ID" value="SNB60334.1"/>
    <property type="molecule type" value="Genomic_DNA"/>
</dbReference>
<feature type="transmembrane region" description="Helical" evidence="1">
    <location>
        <begin position="290"/>
        <end position="308"/>
    </location>
</feature>
<gene>
    <name evidence="3" type="ORF">SAMN02746019_00025050</name>
</gene>
<keyword evidence="4" id="KW-1185">Reference proteome</keyword>
<keyword evidence="1" id="KW-1133">Transmembrane helix</keyword>
<name>A0A212QLW0_9CHLR</name>
<evidence type="ECO:0000256" key="1">
    <source>
        <dbReference type="SAM" id="Phobius"/>
    </source>
</evidence>
<feature type="domain" description="Haem-binding" evidence="2">
    <location>
        <begin position="299"/>
        <end position="431"/>
    </location>
</feature>
<dbReference type="InterPro" id="IPR025992">
    <property type="entry name" value="Haem-bd"/>
</dbReference>
<dbReference type="Pfam" id="PF14376">
    <property type="entry name" value="Haem_bd"/>
    <property type="match status" value="1"/>
</dbReference>
<dbReference type="SMART" id="SM01235">
    <property type="entry name" value="Haem_bd"/>
    <property type="match status" value="1"/>
</dbReference>
<dbReference type="InParanoid" id="A0A212QLW0"/>
<evidence type="ECO:0000259" key="2">
    <source>
        <dbReference type="SMART" id="SM01235"/>
    </source>
</evidence>
<dbReference type="AlphaFoldDB" id="A0A212QLW0"/>
<dbReference type="RefSeq" id="WP_200808054.1">
    <property type="nucleotide sequence ID" value="NZ_FYEK01000010.1"/>
</dbReference>